<dbReference type="HOGENOM" id="CLU_2962597_0_0_1"/>
<sequence>MQAWEDPCRREIEPVIIVPATGTAFFDPHAFATAPSRPVNSDSSTNYCFCGLRAANWAQ</sequence>
<accession>A0A0C3QS08</accession>
<protein>
    <submittedName>
        <fullName evidence="1">Uncharacterized protein</fullName>
    </submittedName>
</protein>
<dbReference type="Proteomes" id="UP000054248">
    <property type="component" value="Unassembled WGS sequence"/>
</dbReference>
<gene>
    <name evidence="1" type="ORF">M407DRAFT_241732</name>
</gene>
<reference evidence="1 2" key="1">
    <citation type="submission" date="2014-04" db="EMBL/GenBank/DDBJ databases">
        <authorList>
            <consortium name="DOE Joint Genome Institute"/>
            <person name="Kuo A."/>
            <person name="Girlanda M."/>
            <person name="Perotto S."/>
            <person name="Kohler A."/>
            <person name="Nagy L.G."/>
            <person name="Floudas D."/>
            <person name="Copeland A."/>
            <person name="Barry K.W."/>
            <person name="Cichocki N."/>
            <person name="Veneault-Fourrey C."/>
            <person name="LaButti K."/>
            <person name="Lindquist E.A."/>
            <person name="Lipzen A."/>
            <person name="Lundell T."/>
            <person name="Morin E."/>
            <person name="Murat C."/>
            <person name="Sun H."/>
            <person name="Tunlid A."/>
            <person name="Henrissat B."/>
            <person name="Grigoriev I.V."/>
            <person name="Hibbett D.S."/>
            <person name="Martin F."/>
            <person name="Nordberg H.P."/>
            <person name="Cantor M.N."/>
            <person name="Hua S.X."/>
        </authorList>
    </citation>
    <scope>NUCLEOTIDE SEQUENCE [LARGE SCALE GENOMIC DNA]</scope>
    <source>
        <strain evidence="1 2">MUT 4182</strain>
    </source>
</reference>
<name>A0A0C3QS08_9AGAM</name>
<dbReference type="EMBL" id="KN822961">
    <property type="protein sequence ID" value="KIO31641.1"/>
    <property type="molecule type" value="Genomic_DNA"/>
</dbReference>
<organism evidence="1 2">
    <name type="scientific">Tulasnella calospora MUT 4182</name>
    <dbReference type="NCBI Taxonomy" id="1051891"/>
    <lineage>
        <taxon>Eukaryota</taxon>
        <taxon>Fungi</taxon>
        <taxon>Dikarya</taxon>
        <taxon>Basidiomycota</taxon>
        <taxon>Agaricomycotina</taxon>
        <taxon>Agaricomycetes</taxon>
        <taxon>Cantharellales</taxon>
        <taxon>Tulasnellaceae</taxon>
        <taxon>Tulasnella</taxon>
    </lineage>
</organism>
<reference evidence="2" key="2">
    <citation type="submission" date="2015-01" db="EMBL/GenBank/DDBJ databases">
        <title>Evolutionary Origins and Diversification of the Mycorrhizal Mutualists.</title>
        <authorList>
            <consortium name="DOE Joint Genome Institute"/>
            <consortium name="Mycorrhizal Genomics Consortium"/>
            <person name="Kohler A."/>
            <person name="Kuo A."/>
            <person name="Nagy L.G."/>
            <person name="Floudas D."/>
            <person name="Copeland A."/>
            <person name="Barry K.W."/>
            <person name="Cichocki N."/>
            <person name="Veneault-Fourrey C."/>
            <person name="LaButti K."/>
            <person name="Lindquist E.A."/>
            <person name="Lipzen A."/>
            <person name="Lundell T."/>
            <person name="Morin E."/>
            <person name="Murat C."/>
            <person name="Riley R."/>
            <person name="Ohm R."/>
            <person name="Sun H."/>
            <person name="Tunlid A."/>
            <person name="Henrissat B."/>
            <person name="Grigoriev I.V."/>
            <person name="Hibbett D.S."/>
            <person name="Martin F."/>
        </authorList>
    </citation>
    <scope>NUCLEOTIDE SEQUENCE [LARGE SCALE GENOMIC DNA]</scope>
    <source>
        <strain evidence="2">MUT 4182</strain>
    </source>
</reference>
<dbReference type="AlphaFoldDB" id="A0A0C3QS08"/>
<proteinExistence type="predicted"/>
<evidence type="ECO:0000313" key="2">
    <source>
        <dbReference type="Proteomes" id="UP000054248"/>
    </source>
</evidence>
<keyword evidence="2" id="KW-1185">Reference proteome</keyword>
<evidence type="ECO:0000313" key="1">
    <source>
        <dbReference type="EMBL" id="KIO31641.1"/>
    </source>
</evidence>